<feature type="transmembrane region" description="Helical" evidence="7">
    <location>
        <begin position="283"/>
        <end position="306"/>
    </location>
</feature>
<keyword evidence="5 7" id="KW-1133">Transmembrane helix</keyword>
<keyword evidence="4 7" id="KW-0812">Transmembrane</keyword>
<dbReference type="Gene3D" id="3.10.20.90">
    <property type="entry name" value="Phosphatidylinositol 3-kinase Catalytic Subunit, Chain A, domain 1"/>
    <property type="match status" value="1"/>
</dbReference>
<geneLocation type="plasmid" evidence="10">
    <name>pjcm13574 dna</name>
</geneLocation>
<sequence>MSPAESAAPALCRVALLVGEDFEIDYSLPAAVALIAVTEDLVARVNEVLGERGRPLLDAEQSYRLCRADAQPLDPQKTLDECGVLDGEQLWLLPAASAETYEPVTEMVSTAIARAANQLLATMTPDVGRKVASWLTAGVVGWACLILVNWWWSSGGTDAPYGWVGAASAWGMLVALVAASRGLSRADASTAAGRERRAAGHALSWVALLPAAAAAAMSLPGTPGLWHVAAPLVAVIVGVIILASIWGRHIVAIAAILTVSMFAFAASVVAASTWEVRPERVAVIALIGVIVAVTWATSTAVAAAGVPTPLFPSVTNRGVFERLPGQPADTVSPVGPTGVATAEQVRNWVMRGNNTMTGLMIGLAVVTVVAARYAVVPGQPGGWRYTAFVGAVSVILVLRSRSFVDRYQSVTLLTAGVGAAAVTIGRYAANDATSLKVAMICVAVTLGLAVTGLLTALVMPFREYTAPIRRFVEMIEYVLLLALLPWALWLLNLYPVIRNAVRHGI</sequence>
<accession>A0A7I7XQ27</accession>
<evidence type="ECO:0000256" key="5">
    <source>
        <dbReference type="ARBA" id="ARBA00022989"/>
    </source>
</evidence>
<feature type="transmembrane region" description="Helical" evidence="7">
    <location>
        <begin position="471"/>
        <end position="491"/>
    </location>
</feature>
<evidence type="ECO:0000256" key="3">
    <source>
        <dbReference type="ARBA" id="ARBA00022475"/>
    </source>
</evidence>
<proteinExistence type="inferred from homology"/>
<feature type="transmembrane region" description="Helical" evidence="7">
    <location>
        <begin position="435"/>
        <end position="459"/>
    </location>
</feature>
<keyword evidence="6 7" id="KW-0472">Membrane</keyword>
<dbReference type="GO" id="GO:0005886">
    <property type="term" value="C:plasma membrane"/>
    <property type="evidence" value="ECO:0007669"/>
    <property type="project" value="UniProtKB-SubCell"/>
</dbReference>
<dbReference type="InterPro" id="IPR044049">
    <property type="entry name" value="EccD_transm"/>
</dbReference>
<dbReference type="InterPro" id="IPR024962">
    <property type="entry name" value="YukD-like"/>
</dbReference>
<feature type="domain" description="EccD-like transmembrane" evidence="8">
    <location>
        <begin position="136"/>
        <end position="499"/>
    </location>
</feature>
<comment type="subcellular location">
    <subcellularLocation>
        <location evidence="1">Cell membrane</location>
        <topology evidence="1">Multi-pass membrane protein</topology>
    </subcellularLocation>
</comment>
<name>A0A7I7XQ27_9MYCO</name>
<feature type="transmembrane region" description="Helical" evidence="7">
    <location>
        <begin position="225"/>
        <end position="243"/>
    </location>
</feature>
<feature type="transmembrane region" description="Helical" evidence="7">
    <location>
        <begin position="200"/>
        <end position="219"/>
    </location>
</feature>
<gene>
    <name evidence="9" type="ORF">MMAD_56360</name>
</gene>
<dbReference type="EMBL" id="AP022611">
    <property type="protein sequence ID" value="BBZ31341.1"/>
    <property type="molecule type" value="Genomic_DNA"/>
</dbReference>
<dbReference type="Pfam" id="PF19053">
    <property type="entry name" value="EccD"/>
    <property type="match status" value="1"/>
</dbReference>
<dbReference type="InterPro" id="IPR006707">
    <property type="entry name" value="T7SS_EccD"/>
</dbReference>
<dbReference type="Pfam" id="PF08817">
    <property type="entry name" value="YukD"/>
    <property type="match status" value="1"/>
</dbReference>
<evidence type="ECO:0000256" key="7">
    <source>
        <dbReference type="SAM" id="Phobius"/>
    </source>
</evidence>
<evidence type="ECO:0000259" key="8">
    <source>
        <dbReference type="Pfam" id="PF19053"/>
    </source>
</evidence>
<keyword evidence="10" id="KW-1185">Reference proteome</keyword>
<keyword evidence="9" id="KW-0614">Plasmid</keyword>
<dbReference type="KEGG" id="mmag:MMAD_56360"/>
<feature type="transmembrane region" description="Helical" evidence="7">
    <location>
        <begin position="250"/>
        <end position="271"/>
    </location>
</feature>
<evidence type="ECO:0000256" key="1">
    <source>
        <dbReference type="ARBA" id="ARBA00004651"/>
    </source>
</evidence>
<evidence type="ECO:0000256" key="4">
    <source>
        <dbReference type="ARBA" id="ARBA00022692"/>
    </source>
</evidence>
<evidence type="ECO:0000256" key="6">
    <source>
        <dbReference type="ARBA" id="ARBA00023136"/>
    </source>
</evidence>
<dbReference type="RefSeq" id="WP_163744883.1">
    <property type="nucleotide sequence ID" value="NZ_AP022611.1"/>
</dbReference>
<evidence type="ECO:0000313" key="10">
    <source>
        <dbReference type="Proteomes" id="UP000466517"/>
    </source>
</evidence>
<feature type="transmembrane region" description="Helical" evidence="7">
    <location>
        <begin position="356"/>
        <end position="375"/>
    </location>
</feature>
<evidence type="ECO:0000313" key="9">
    <source>
        <dbReference type="EMBL" id="BBZ31341.1"/>
    </source>
</evidence>
<dbReference type="NCBIfam" id="TIGR03920">
    <property type="entry name" value="T7SS_EccD"/>
    <property type="match status" value="1"/>
</dbReference>
<feature type="transmembrane region" description="Helical" evidence="7">
    <location>
        <begin position="159"/>
        <end position="179"/>
    </location>
</feature>
<organism evidence="9 10">
    <name type="scientific">Mycolicibacterium madagascariense</name>
    <dbReference type="NCBI Taxonomy" id="212765"/>
    <lineage>
        <taxon>Bacteria</taxon>
        <taxon>Bacillati</taxon>
        <taxon>Actinomycetota</taxon>
        <taxon>Actinomycetes</taxon>
        <taxon>Mycobacteriales</taxon>
        <taxon>Mycobacteriaceae</taxon>
        <taxon>Mycolicibacterium</taxon>
    </lineage>
</organism>
<evidence type="ECO:0000256" key="2">
    <source>
        <dbReference type="ARBA" id="ARBA00006162"/>
    </source>
</evidence>
<dbReference type="Proteomes" id="UP000466517">
    <property type="component" value="Plasmid pJCM13574"/>
</dbReference>
<feature type="transmembrane region" description="Helical" evidence="7">
    <location>
        <begin position="381"/>
        <end position="398"/>
    </location>
</feature>
<dbReference type="PIRSF" id="PIRSF017804">
    <property type="entry name" value="Secretion_EccD1"/>
    <property type="match status" value="1"/>
</dbReference>
<comment type="similarity">
    <text evidence="2">Belongs to the EccD/Snm4 family.</text>
</comment>
<protein>
    <submittedName>
        <fullName evidence="9">Type VII secretion integral membrane protein EccD</fullName>
    </submittedName>
</protein>
<feature type="transmembrane region" description="Helical" evidence="7">
    <location>
        <begin position="131"/>
        <end position="153"/>
    </location>
</feature>
<keyword evidence="3" id="KW-1003">Cell membrane</keyword>
<reference evidence="9 10" key="1">
    <citation type="journal article" date="2019" name="Emerg. Microbes Infect.">
        <title>Comprehensive subspecies identification of 175 nontuberculous mycobacteria species based on 7547 genomic profiles.</title>
        <authorList>
            <person name="Matsumoto Y."/>
            <person name="Kinjo T."/>
            <person name="Motooka D."/>
            <person name="Nabeya D."/>
            <person name="Jung N."/>
            <person name="Uechi K."/>
            <person name="Horii T."/>
            <person name="Iida T."/>
            <person name="Fujita J."/>
            <person name="Nakamura S."/>
        </authorList>
    </citation>
    <scope>NUCLEOTIDE SEQUENCE [LARGE SCALE GENOMIC DNA]</scope>
    <source>
        <strain evidence="9 10">JCM 13574</strain>
        <plasmid evidence="10">pjcm13574 dna</plasmid>
    </source>
</reference>
<dbReference type="AlphaFoldDB" id="A0A7I7XQ27"/>